<comment type="caution">
    <text evidence="1">The sequence shown here is derived from an EMBL/GenBank/DDBJ whole genome shotgun (WGS) entry which is preliminary data.</text>
</comment>
<evidence type="ECO:0000313" key="1">
    <source>
        <dbReference type="EMBL" id="KKN44974.1"/>
    </source>
</evidence>
<dbReference type="AlphaFoldDB" id="A0A0F9QR75"/>
<accession>A0A0F9QR75</accession>
<dbReference type="EMBL" id="LAZR01001418">
    <property type="protein sequence ID" value="KKN44974.1"/>
    <property type="molecule type" value="Genomic_DNA"/>
</dbReference>
<name>A0A0F9QR75_9ZZZZ</name>
<sequence>MSKCVMFCGRESLYIDLKTNEGLCDSCAGVNESIYRSRGERGKYKKENEKI</sequence>
<gene>
    <name evidence="1" type="ORF">LCGC14_0687950</name>
</gene>
<reference evidence="1" key="1">
    <citation type="journal article" date="2015" name="Nature">
        <title>Complex archaea that bridge the gap between prokaryotes and eukaryotes.</title>
        <authorList>
            <person name="Spang A."/>
            <person name="Saw J.H."/>
            <person name="Jorgensen S.L."/>
            <person name="Zaremba-Niedzwiedzka K."/>
            <person name="Martijn J."/>
            <person name="Lind A.E."/>
            <person name="van Eijk R."/>
            <person name="Schleper C."/>
            <person name="Guy L."/>
            <person name="Ettema T.J."/>
        </authorList>
    </citation>
    <scope>NUCLEOTIDE SEQUENCE</scope>
</reference>
<organism evidence="1">
    <name type="scientific">marine sediment metagenome</name>
    <dbReference type="NCBI Taxonomy" id="412755"/>
    <lineage>
        <taxon>unclassified sequences</taxon>
        <taxon>metagenomes</taxon>
        <taxon>ecological metagenomes</taxon>
    </lineage>
</organism>
<protein>
    <submittedName>
        <fullName evidence="1">Uncharacterized protein</fullName>
    </submittedName>
</protein>
<proteinExistence type="predicted"/>